<comment type="caution">
    <text evidence="2">The sequence shown here is derived from an EMBL/GenBank/DDBJ whole genome shotgun (WGS) entry which is preliminary data.</text>
</comment>
<name>A0A9N7V0P0_PLEPL</name>
<gene>
    <name evidence="2" type="ORF">PLEPLA_LOCUS27738</name>
</gene>
<evidence type="ECO:0000256" key="1">
    <source>
        <dbReference type="SAM" id="MobiDB-lite"/>
    </source>
</evidence>
<dbReference type="Proteomes" id="UP001153269">
    <property type="component" value="Unassembled WGS sequence"/>
</dbReference>
<dbReference type="EMBL" id="CADEAL010002369">
    <property type="protein sequence ID" value="CAB1439972.1"/>
    <property type="molecule type" value="Genomic_DNA"/>
</dbReference>
<organism evidence="2 3">
    <name type="scientific">Pleuronectes platessa</name>
    <name type="common">European plaice</name>
    <dbReference type="NCBI Taxonomy" id="8262"/>
    <lineage>
        <taxon>Eukaryota</taxon>
        <taxon>Metazoa</taxon>
        <taxon>Chordata</taxon>
        <taxon>Craniata</taxon>
        <taxon>Vertebrata</taxon>
        <taxon>Euteleostomi</taxon>
        <taxon>Actinopterygii</taxon>
        <taxon>Neopterygii</taxon>
        <taxon>Teleostei</taxon>
        <taxon>Neoteleostei</taxon>
        <taxon>Acanthomorphata</taxon>
        <taxon>Carangaria</taxon>
        <taxon>Pleuronectiformes</taxon>
        <taxon>Pleuronectoidei</taxon>
        <taxon>Pleuronectidae</taxon>
        <taxon>Pleuronectes</taxon>
    </lineage>
</organism>
<dbReference type="AlphaFoldDB" id="A0A9N7V0P0"/>
<evidence type="ECO:0000313" key="3">
    <source>
        <dbReference type="Proteomes" id="UP001153269"/>
    </source>
</evidence>
<accession>A0A9N7V0P0</accession>
<sequence>MRRPLDLEQSEPGAGAAVSAVSQEHPLSAGLWLPASILVIVILPDLLARSWRQESPRLPSTSPNRLPPTPWIIQTSCCKPNHSGTLDWDGGEPQAFDPHSTTPSTAGERPTKQQWMVVRDRGPIEGGKGMLPLLPFTSSVLDAPQQYGNCSDSISAGDGVVRVSWLAAFPGVEQERRGCCENGRSWGVPANKPQGWHQGLGVSDLTTFLKFQGNFPYPKAQSGLKPLSHVGNQQLSVRHNDRDSLWDKQERQTTLLTPLVRATALVFPGGATPRCKPVRQCDKVSQSSVPTKVPERNNSARGTRRAMLLIGIEC</sequence>
<reference evidence="2" key="1">
    <citation type="submission" date="2020-03" db="EMBL/GenBank/DDBJ databases">
        <authorList>
            <person name="Weist P."/>
        </authorList>
    </citation>
    <scope>NUCLEOTIDE SEQUENCE</scope>
</reference>
<proteinExistence type="predicted"/>
<protein>
    <submittedName>
        <fullName evidence="2">Uncharacterized protein</fullName>
    </submittedName>
</protein>
<feature type="region of interest" description="Disordered" evidence="1">
    <location>
        <begin position="82"/>
        <end position="111"/>
    </location>
</feature>
<keyword evidence="3" id="KW-1185">Reference proteome</keyword>
<evidence type="ECO:0000313" key="2">
    <source>
        <dbReference type="EMBL" id="CAB1439972.1"/>
    </source>
</evidence>